<comment type="caution">
    <text evidence="3">The sequence shown here is derived from an EMBL/GenBank/DDBJ whole genome shotgun (WGS) entry which is preliminary data.</text>
</comment>
<proteinExistence type="predicted"/>
<dbReference type="Pfam" id="PF01128">
    <property type="entry name" value="IspD"/>
    <property type="match status" value="1"/>
</dbReference>
<keyword evidence="4" id="KW-1185">Reference proteome</keyword>
<dbReference type="GO" id="GO:0016779">
    <property type="term" value="F:nucleotidyltransferase activity"/>
    <property type="evidence" value="ECO:0007669"/>
    <property type="project" value="UniProtKB-KW"/>
</dbReference>
<dbReference type="PANTHER" id="PTHR32125">
    <property type="entry name" value="2-C-METHYL-D-ERYTHRITOL 4-PHOSPHATE CYTIDYLYLTRANSFERASE, CHLOROPLASTIC"/>
    <property type="match status" value="1"/>
</dbReference>
<dbReference type="SUPFAM" id="SSF53448">
    <property type="entry name" value="Nucleotide-diphospho-sugar transferases"/>
    <property type="match status" value="1"/>
</dbReference>
<dbReference type="RefSeq" id="WP_311553882.1">
    <property type="nucleotide sequence ID" value="NZ_JAVREJ010000001.1"/>
</dbReference>
<evidence type="ECO:0000256" key="2">
    <source>
        <dbReference type="ARBA" id="ARBA00022695"/>
    </source>
</evidence>
<dbReference type="InterPro" id="IPR029044">
    <property type="entry name" value="Nucleotide-diphossugar_trans"/>
</dbReference>
<dbReference type="Gene3D" id="3.90.550.10">
    <property type="entry name" value="Spore Coat Polysaccharide Biosynthesis Protein SpsA, Chain A"/>
    <property type="match status" value="1"/>
</dbReference>
<dbReference type="EMBL" id="JAVREJ010000001">
    <property type="protein sequence ID" value="MDT0347982.1"/>
    <property type="molecule type" value="Genomic_DNA"/>
</dbReference>
<dbReference type="InterPro" id="IPR050088">
    <property type="entry name" value="IspD/TarI_cytidylyltransf_bact"/>
</dbReference>
<organism evidence="3 4">
    <name type="scientific">Pseudonocardia charpentierae</name>
    <dbReference type="NCBI Taxonomy" id="3075545"/>
    <lineage>
        <taxon>Bacteria</taxon>
        <taxon>Bacillati</taxon>
        <taxon>Actinomycetota</taxon>
        <taxon>Actinomycetes</taxon>
        <taxon>Pseudonocardiales</taxon>
        <taxon>Pseudonocardiaceae</taxon>
        <taxon>Pseudonocardia</taxon>
    </lineage>
</organism>
<name>A0ABU2N301_9PSEU</name>
<evidence type="ECO:0000313" key="4">
    <source>
        <dbReference type="Proteomes" id="UP001183202"/>
    </source>
</evidence>
<gene>
    <name evidence="3" type="ORF">RM445_00405</name>
</gene>
<dbReference type="Proteomes" id="UP001183202">
    <property type="component" value="Unassembled WGS sequence"/>
</dbReference>
<sequence length="207" mass="21298">MVVAHRPGVDGPCDVLAPLLGIPVVLRAVRALLASGAVDRVVLLVDPEGEAAARRLVDGLPVSLHTDPLEAARSAQGPGPVVLHDAARPLASPALAEAVTRAVDAGHAVAVPALPLSDTVKHVDITDVVVGSPDRSGLRVIQTPQAFRAGVLCTDVLAKVLASTEPLEQAWTAAGEPAVTVPGHPLAFAVRSTWERDLAEVLGRDEA</sequence>
<keyword evidence="2 3" id="KW-0548">Nucleotidyltransferase</keyword>
<keyword evidence="1" id="KW-0808">Transferase</keyword>
<dbReference type="PANTHER" id="PTHR32125:SF4">
    <property type="entry name" value="2-C-METHYL-D-ERYTHRITOL 4-PHOSPHATE CYTIDYLYLTRANSFERASE, CHLOROPLASTIC"/>
    <property type="match status" value="1"/>
</dbReference>
<evidence type="ECO:0000313" key="3">
    <source>
        <dbReference type="EMBL" id="MDT0347982.1"/>
    </source>
</evidence>
<evidence type="ECO:0000256" key="1">
    <source>
        <dbReference type="ARBA" id="ARBA00022679"/>
    </source>
</evidence>
<accession>A0ABU2N301</accession>
<dbReference type="InterPro" id="IPR034683">
    <property type="entry name" value="IspD/TarI"/>
</dbReference>
<protein>
    <submittedName>
        <fullName evidence="3">2-C-methyl-D-erythritol 4-phosphate cytidylyltransferase</fullName>
    </submittedName>
</protein>
<reference evidence="4" key="1">
    <citation type="submission" date="2023-07" db="EMBL/GenBank/DDBJ databases">
        <title>30 novel species of actinomycetes from the DSMZ collection.</title>
        <authorList>
            <person name="Nouioui I."/>
        </authorList>
    </citation>
    <scope>NUCLEOTIDE SEQUENCE [LARGE SCALE GENOMIC DNA]</scope>
    <source>
        <strain evidence="4">DSM 45834</strain>
    </source>
</reference>